<keyword evidence="8" id="KW-0408">Iron</keyword>
<evidence type="ECO:0000256" key="7">
    <source>
        <dbReference type="ARBA" id="ARBA00022729"/>
    </source>
</evidence>
<keyword evidence="4 14" id="KW-1134">Transmembrane beta strand</keyword>
<keyword evidence="21" id="KW-1185">Reference proteome</keyword>
<dbReference type="InterPro" id="IPR039426">
    <property type="entry name" value="TonB-dep_rcpt-like"/>
</dbReference>
<evidence type="ECO:0000256" key="5">
    <source>
        <dbReference type="ARBA" id="ARBA00022496"/>
    </source>
</evidence>
<keyword evidence="11 14" id="KW-0472">Membrane</keyword>
<dbReference type="PANTHER" id="PTHR32552">
    <property type="entry name" value="FERRICHROME IRON RECEPTOR-RELATED"/>
    <property type="match status" value="1"/>
</dbReference>
<comment type="subcellular location">
    <subcellularLocation>
        <location evidence="1 14">Cell outer membrane</location>
        <topology evidence="1 14">Multi-pass membrane protein</topology>
    </subcellularLocation>
</comment>
<feature type="compositionally biased region" description="Low complexity" evidence="16">
    <location>
        <begin position="65"/>
        <end position="81"/>
    </location>
</feature>
<evidence type="ECO:0000256" key="17">
    <source>
        <dbReference type="SAM" id="SignalP"/>
    </source>
</evidence>
<feature type="domain" description="TonB-dependent receptor-like beta-barrel" evidence="18">
    <location>
        <begin position="282"/>
        <end position="720"/>
    </location>
</feature>
<dbReference type="EMBL" id="CP036498">
    <property type="protein sequence ID" value="QUS38755.1"/>
    <property type="molecule type" value="Genomic_DNA"/>
</dbReference>
<keyword evidence="9" id="KW-0406">Ion transport</keyword>
<dbReference type="PANTHER" id="PTHR32552:SF68">
    <property type="entry name" value="FERRICHROME OUTER MEMBRANE TRANSPORTER_PHAGE RECEPTOR"/>
    <property type="match status" value="1"/>
</dbReference>
<evidence type="ECO:0000256" key="13">
    <source>
        <dbReference type="ARBA" id="ARBA00023237"/>
    </source>
</evidence>
<evidence type="ECO:0000256" key="3">
    <source>
        <dbReference type="ARBA" id="ARBA00022448"/>
    </source>
</evidence>
<dbReference type="InterPro" id="IPR037066">
    <property type="entry name" value="Plug_dom_sf"/>
</dbReference>
<evidence type="ECO:0000259" key="19">
    <source>
        <dbReference type="Pfam" id="PF07715"/>
    </source>
</evidence>
<evidence type="ECO:0000256" key="11">
    <source>
        <dbReference type="ARBA" id="ARBA00023136"/>
    </source>
</evidence>
<evidence type="ECO:0000256" key="1">
    <source>
        <dbReference type="ARBA" id="ARBA00004571"/>
    </source>
</evidence>
<evidence type="ECO:0000313" key="20">
    <source>
        <dbReference type="EMBL" id="QUS38755.1"/>
    </source>
</evidence>
<dbReference type="SUPFAM" id="SSF56935">
    <property type="entry name" value="Porins"/>
    <property type="match status" value="1"/>
</dbReference>
<evidence type="ECO:0000256" key="15">
    <source>
        <dbReference type="RuleBase" id="RU003357"/>
    </source>
</evidence>
<keyword evidence="7 17" id="KW-0732">Signal</keyword>
<dbReference type="NCBIfam" id="TIGR01783">
    <property type="entry name" value="TonB-siderophor"/>
    <property type="match status" value="1"/>
</dbReference>
<gene>
    <name evidence="20" type="ORF">RPMA_07855</name>
</gene>
<name>A0ABX8A8N7_9BRAD</name>
<feature type="region of interest" description="Disordered" evidence="16">
    <location>
        <begin position="42"/>
        <end position="81"/>
    </location>
</feature>
<feature type="compositionally biased region" description="Low complexity" evidence="16">
    <location>
        <begin position="49"/>
        <end position="58"/>
    </location>
</feature>
<evidence type="ECO:0000256" key="16">
    <source>
        <dbReference type="SAM" id="MobiDB-lite"/>
    </source>
</evidence>
<evidence type="ECO:0000256" key="10">
    <source>
        <dbReference type="ARBA" id="ARBA00023077"/>
    </source>
</evidence>
<keyword evidence="6 14" id="KW-0812">Transmembrane</keyword>
<feature type="signal peptide" evidence="17">
    <location>
        <begin position="1"/>
        <end position="29"/>
    </location>
</feature>
<keyword evidence="5" id="KW-0410">Iron transport</keyword>
<keyword evidence="10 15" id="KW-0798">TonB box</keyword>
<organism evidence="20 21">
    <name type="scientific">Tardiphaga alba</name>
    <dbReference type="NCBI Taxonomy" id="340268"/>
    <lineage>
        <taxon>Bacteria</taxon>
        <taxon>Pseudomonadati</taxon>
        <taxon>Pseudomonadota</taxon>
        <taxon>Alphaproteobacteria</taxon>
        <taxon>Hyphomicrobiales</taxon>
        <taxon>Nitrobacteraceae</taxon>
        <taxon>Tardiphaga</taxon>
    </lineage>
</organism>
<evidence type="ECO:0000256" key="9">
    <source>
        <dbReference type="ARBA" id="ARBA00023065"/>
    </source>
</evidence>
<sequence>MLNSSTSRRLFGASISVLTIFAVDASAQAQNQLPPVVVEQAKPRATPIRPQRAQTARATSRRTAARGNTAPTAATAAAPAVRAATGTSPVQGYLATVSGTGTKTDTPLNQTAQSVSVVGAEQVRDQGATSVAETLRYVPGVFAEPGGVDTRNDYMTIRGQSPNVYLDGTRVNERGAFNEWRVDPFMLERVEVFRGPASVLYGDSSIAGLVNLISKRPRAEAHNEVGVAFDNFGRKQIQMDSTGKLTKDGEWLYRFVGLFRDSGTQVDFVPDNRIALSPSLTWRPTANTSWTVLGTYQKDRSGTSNGFLPREGTLVAGPNGYIPRNRFTGDPQNDIYQTETGAISSLFEHEFNDAVKFTQNMRYAHVDGIYRSVYAYSFFPNPYVFDFSGNRRSVIRGTGNQTSSNDSFTIDNNIQVKALTGPIAHKMLFGVDHRNLEQRSASAGGVDAQLFDLYNPVYSSVALLPLVNNPDTRQTQTGFYAQDQMRLGPWLATLGIRHDLASTRRTVADDSDRSATTGRASLMYETPFGLNPYVTWAQSFNPVFVSAVYGGSACVGGTCKDQRGETFEVGFKYNPTSTLAINAALYDTVEKNRLAPSSNPFASSQTGQVRIRGAELEVIGKVTADLDIIGSYSYINAKVESGTNIGKSVEGVPNNQASLWGKYRLTAFGLRDVSVGAGVRYIGTSYDEPNLITIPDYTLFDMMIAWDPGPFRLQINANNISDERYVAACYSRGDCYYGLGRTVLGTATYRF</sequence>
<evidence type="ECO:0000256" key="2">
    <source>
        <dbReference type="ARBA" id="ARBA00009810"/>
    </source>
</evidence>
<evidence type="ECO:0000259" key="18">
    <source>
        <dbReference type="Pfam" id="PF00593"/>
    </source>
</evidence>
<proteinExistence type="inferred from homology"/>
<feature type="domain" description="TonB-dependent receptor plug" evidence="19">
    <location>
        <begin position="108"/>
        <end position="208"/>
    </location>
</feature>
<reference evidence="20 21" key="1">
    <citation type="submission" date="2019-02" db="EMBL/GenBank/DDBJ databases">
        <title>Emended description of the genus Rhodopseudomonas and description of Rhodopseudomonas albus sp. nov., a non-phototrophic, heavy-metal-tolerant bacterium isolated from garden soil.</title>
        <authorList>
            <person name="Bao Z."/>
            <person name="Cao W.W."/>
            <person name="Sato Y."/>
            <person name="Nishizawa T."/>
            <person name="Zhao J."/>
            <person name="Guo Y."/>
            <person name="Ohta H."/>
        </authorList>
    </citation>
    <scope>NUCLEOTIDE SEQUENCE [LARGE SCALE GENOMIC DNA]</scope>
    <source>
        <strain evidence="20 21">SK50-23</strain>
    </source>
</reference>
<comment type="similarity">
    <text evidence="2 14 15">Belongs to the TonB-dependent receptor family.</text>
</comment>
<evidence type="ECO:0000256" key="12">
    <source>
        <dbReference type="ARBA" id="ARBA00023170"/>
    </source>
</evidence>
<dbReference type="Proteomes" id="UP000682843">
    <property type="component" value="Chromosome"/>
</dbReference>
<dbReference type="InterPro" id="IPR010105">
    <property type="entry name" value="TonB_sidphr_rcpt"/>
</dbReference>
<dbReference type="Gene3D" id="2.170.130.10">
    <property type="entry name" value="TonB-dependent receptor, plug domain"/>
    <property type="match status" value="1"/>
</dbReference>
<protein>
    <submittedName>
        <fullName evidence="20">TonB-dependent siderophore receptor</fullName>
    </submittedName>
</protein>
<evidence type="ECO:0000256" key="8">
    <source>
        <dbReference type="ARBA" id="ARBA00023004"/>
    </source>
</evidence>
<dbReference type="Gene3D" id="2.40.170.20">
    <property type="entry name" value="TonB-dependent receptor, beta-barrel domain"/>
    <property type="match status" value="1"/>
</dbReference>
<dbReference type="Pfam" id="PF00593">
    <property type="entry name" value="TonB_dep_Rec_b-barrel"/>
    <property type="match status" value="1"/>
</dbReference>
<dbReference type="Pfam" id="PF07715">
    <property type="entry name" value="Plug"/>
    <property type="match status" value="1"/>
</dbReference>
<evidence type="ECO:0000256" key="6">
    <source>
        <dbReference type="ARBA" id="ARBA00022692"/>
    </source>
</evidence>
<dbReference type="InterPro" id="IPR000531">
    <property type="entry name" value="Beta-barrel_TonB"/>
</dbReference>
<dbReference type="CDD" id="cd01347">
    <property type="entry name" value="ligand_gated_channel"/>
    <property type="match status" value="1"/>
</dbReference>
<dbReference type="InterPro" id="IPR036942">
    <property type="entry name" value="Beta-barrel_TonB_sf"/>
</dbReference>
<evidence type="ECO:0000256" key="4">
    <source>
        <dbReference type="ARBA" id="ARBA00022452"/>
    </source>
</evidence>
<feature type="chain" id="PRO_5045698500" evidence="17">
    <location>
        <begin position="30"/>
        <end position="751"/>
    </location>
</feature>
<dbReference type="PROSITE" id="PS52016">
    <property type="entry name" value="TONB_DEPENDENT_REC_3"/>
    <property type="match status" value="1"/>
</dbReference>
<keyword evidence="3 14" id="KW-0813">Transport</keyword>
<evidence type="ECO:0000313" key="21">
    <source>
        <dbReference type="Proteomes" id="UP000682843"/>
    </source>
</evidence>
<evidence type="ECO:0000256" key="14">
    <source>
        <dbReference type="PROSITE-ProRule" id="PRU01360"/>
    </source>
</evidence>
<keyword evidence="13 14" id="KW-0998">Cell outer membrane</keyword>
<dbReference type="InterPro" id="IPR012910">
    <property type="entry name" value="Plug_dom"/>
</dbReference>
<keyword evidence="12 20" id="KW-0675">Receptor</keyword>
<accession>A0ABX8A8N7</accession>